<feature type="transmembrane region" description="Helical" evidence="8">
    <location>
        <begin position="20"/>
        <end position="41"/>
    </location>
</feature>
<keyword evidence="6 8" id="KW-0472">Membrane</keyword>
<evidence type="ECO:0000256" key="2">
    <source>
        <dbReference type="ARBA" id="ARBA00008017"/>
    </source>
</evidence>
<keyword evidence="5 8" id="KW-1133">Transmembrane helix</keyword>
<dbReference type="PANTHER" id="PTHR30460">
    <property type="entry name" value="MODERATE CONDUCTANCE MECHANOSENSITIVE CHANNEL YBIO"/>
    <property type="match status" value="1"/>
</dbReference>
<proteinExistence type="inferred from homology"/>
<dbReference type="InterPro" id="IPR049278">
    <property type="entry name" value="MS_channel_C"/>
</dbReference>
<dbReference type="AlphaFoldDB" id="A0A543HT51"/>
<dbReference type="EMBL" id="VFPN01000003">
    <property type="protein sequence ID" value="TQM61439.1"/>
    <property type="molecule type" value="Genomic_DNA"/>
</dbReference>
<feature type="transmembrane region" description="Helical" evidence="8">
    <location>
        <begin position="81"/>
        <end position="101"/>
    </location>
</feature>
<evidence type="ECO:0000256" key="3">
    <source>
        <dbReference type="ARBA" id="ARBA00022475"/>
    </source>
</evidence>
<dbReference type="PANTHER" id="PTHR30460:SF0">
    <property type="entry name" value="MODERATE CONDUCTANCE MECHANOSENSITIVE CHANNEL YBIO"/>
    <property type="match status" value="1"/>
</dbReference>
<dbReference type="InterPro" id="IPR011066">
    <property type="entry name" value="MscS_channel_C_sf"/>
</dbReference>
<feature type="transmembrane region" description="Helical" evidence="8">
    <location>
        <begin position="107"/>
        <end position="127"/>
    </location>
</feature>
<feature type="region of interest" description="Disordered" evidence="7">
    <location>
        <begin position="292"/>
        <end position="321"/>
    </location>
</feature>
<dbReference type="InterPro" id="IPR049142">
    <property type="entry name" value="MS_channel_1st"/>
</dbReference>
<evidence type="ECO:0000256" key="5">
    <source>
        <dbReference type="ARBA" id="ARBA00022989"/>
    </source>
</evidence>
<evidence type="ECO:0000256" key="6">
    <source>
        <dbReference type="ARBA" id="ARBA00023136"/>
    </source>
</evidence>
<dbReference type="GO" id="GO:0005886">
    <property type="term" value="C:plasma membrane"/>
    <property type="evidence" value="ECO:0007669"/>
    <property type="project" value="UniProtKB-SubCell"/>
</dbReference>
<comment type="subcellular location">
    <subcellularLocation>
        <location evidence="1">Cell membrane</location>
        <topology evidence="1">Multi-pass membrane protein</topology>
    </subcellularLocation>
</comment>
<dbReference type="FunFam" id="2.30.30.60:FF:000001">
    <property type="entry name" value="MscS Mechanosensitive ion channel"/>
    <property type="match status" value="1"/>
</dbReference>
<evidence type="ECO:0000259" key="9">
    <source>
        <dbReference type="Pfam" id="PF00924"/>
    </source>
</evidence>
<dbReference type="Pfam" id="PF21088">
    <property type="entry name" value="MS_channel_1st"/>
    <property type="match status" value="1"/>
</dbReference>
<dbReference type="InterPro" id="IPR006685">
    <property type="entry name" value="MscS_channel_2nd"/>
</dbReference>
<reference evidence="12 13" key="1">
    <citation type="submission" date="2019-06" db="EMBL/GenBank/DDBJ databases">
        <title>Sequencing the genomes of 1000 actinobacteria strains.</title>
        <authorList>
            <person name="Klenk H.-P."/>
        </authorList>
    </citation>
    <scope>NUCLEOTIDE SEQUENCE [LARGE SCALE GENOMIC DNA]</scope>
    <source>
        <strain evidence="12 13">DSM 18031</strain>
    </source>
</reference>
<evidence type="ECO:0000259" key="10">
    <source>
        <dbReference type="Pfam" id="PF21082"/>
    </source>
</evidence>
<dbReference type="Proteomes" id="UP000318331">
    <property type="component" value="Unassembled WGS sequence"/>
</dbReference>
<keyword evidence="13" id="KW-1185">Reference proteome</keyword>
<dbReference type="OrthoDB" id="4638917at2"/>
<sequence>MTADDIWTNLVSFYETYRAPIQIIMIIVFAVVIRAILLTAVRKLVSQIVTGAKKSQNTDDTQALISSPLVAARIVQRTRTLGSVSNNIITITVAVVSLILVLDQMHFQLTALLASAGIVAAGLAFGAQNIVKDILNGLFMVFEDQLGVGDVVDIGDVTGRVEAVGIRITQVRDVTGTLWFIRNGEIVRVGNRSHDWSRAILDLAISADADIDLAKQLIQDTADRVVQEPRIAARVLEQPLVWGVEYLTGETVLVRLVVKTRSGSQWEIARVLREKIKSDLDANGITLSATVPAASPFSGVDGPANPRHKPSSPPRRKDGRK</sequence>
<feature type="domain" description="Mechanosensitive ion channel MscS C-terminal" evidence="10">
    <location>
        <begin position="205"/>
        <end position="285"/>
    </location>
</feature>
<protein>
    <submittedName>
        <fullName evidence="12">Small conductance mechanosensitive channel</fullName>
    </submittedName>
</protein>
<evidence type="ECO:0000256" key="8">
    <source>
        <dbReference type="SAM" id="Phobius"/>
    </source>
</evidence>
<evidence type="ECO:0000256" key="7">
    <source>
        <dbReference type="SAM" id="MobiDB-lite"/>
    </source>
</evidence>
<name>A0A543HT51_9MICO</name>
<organism evidence="12 13">
    <name type="scientific">Klugiella xanthotipulae</name>
    <dbReference type="NCBI Taxonomy" id="244735"/>
    <lineage>
        <taxon>Bacteria</taxon>
        <taxon>Bacillati</taxon>
        <taxon>Actinomycetota</taxon>
        <taxon>Actinomycetes</taxon>
        <taxon>Micrococcales</taxon>
        <taxon>Microbacteriaceae</taxon>
        <taxon>Klugiella</taxon>
    </lineage>
</organism>
<gene>
    <name evidence="12" type="ORF">FB466_2393</name>
</gene>
<evidence type="ECO:0000313" key="12">
    <source>
        <dbReference type="EMBL" id="TQM61439.1"/>
    </source>
</evidence>
<evidence type="ECO:0000259" key="11">
    <source>
        <dbReference type="Pfam" id="PF21088"/>
    </source>
</evidence>
<dbReference type="SUPFAM" id="SSF82689">
    <property type="entry name" value="Mechanosensitive channel protein MscS (YggB), C-terminal domain"/>
    <property type="match status" value="1"/>
</dbReference>
<dbReference type="Gene3D" id="3.30.70.100">
    <property type="match status" value="1"/>
</dbReference>
<feature type="domain" description="Mechanosensitive ion channel MscS" evidence="9">
    <location>
        <begin position="129"/>
        <end position="191"/>
    </location>
</feature>
<dbReference type="InterPro" id="IPR023408">
    <property type="entry name" value="MscS_beta-dom_sf"/>
</dbReference>
<dbReference type="InterPro" id="IPR011014">
    <property type="entry name" value="MscS_channel_TM-2"/>
</dbReference>
<keyword evidence="4 8" id="KW-0812">Transmembrane</keyword>
<dbReference type="Gene3D" id="1.10.287.1260">
    <property type="match status" value="1"/>
</dbReference>
<dbReference type="GO" id="GO:0008381">
    <property type="term" value="F:mechanosensitive monoatomic ion channel activity"/>
    <property type="evidence" value="ECO:0007669"/>
    <property type="project" value="InterPro"/>
</dbReference>
<dbReference type="Gene3D" id="2.30.30.60">
    <property type="match status" value="1"/>
</dbReference>
<dbReference type="Pfam" id="PF21082">
    <property type="entry name" value="MS_channel_3rd"/>
    <property type="match status" value="1"/>
</dbReference>
<evidence type="ECO:0000256" key="1">
    <source>
        <dbReference type="ARBA" id="ARBA00004651"/>
    </source>
</evidence>
<feature type="domain" description="Mechanosensitive ion channel transmembrane helices 2/3" evidence="11">
    <location>
        <begin position="87"/>
        <end position="128"/>
    </location>
</feature>
<evidence type="ECO:0000256" key="4">
    <source>
        <dbReference type="ARBA" id="ARBA00022692"/>
    </source>
</evidence>
<keyword evidence="3" id="KW-1003">Cell membrane</keyword>
<accession>A0A543HT51</accession>
<dbReference type="InterPro" id="IPR010920">
    <property type="entry name" value="LSM_dom_sf"/>
</dbReference>
<dbReference type="Pfam" id="PF00924">
    <property type="entry name" value="MS_channel_2nd"/>
    <property type="match status" value="1"/>
</dbReference>
<dbReference type="RefSeq" id="WP_141918550.1">
    <property type="nucleotide sequence ID" value="NZ_BAAAYS010000006.1"/>
</dbReference>
<dbReference type="SUPFAM" id="SSF82861">
    <property type="entry name" value="Mechanosensitive channel protein MscS (YggB), transmembrane region"/>
    <property type="match status" value="1"/>
</dbReference>
<dbReference type="InterPro" id="IPR045276">
    <property type="entry name" value="YbiO_bact"/>
</dbReference>
<dbReference type="SUPFAM" id="SSF50182">
    <property type="entry name" value="Sm-like ribonucleoproteins"/>
    <property type="match status" value="1"/>
</dbReference>
<evidence type="ECO:0000313" key="13">
    <source>
        <dbReference type="Proteomes" id="UP000318331"/>
    </source>
</evidence>
<comment type="caution">
    <text evidence="12">The sequence shown here is derived from an EMBL/GenBank/DDBJ whole genome shotgun (WGS) entry which is preliminary data.</text>
</comment>
<comment type="similarity">
    <text evidence="2">Belongs to the MscS (TC 1.A.23) family.</text>
</comment>